<gene>
    <name evidence="2" type="ORF">PGLA1383_LOCUS90</name>
    <name evidence="3" type="ORF">PGLA2088_LOCUS35472</name>
</gene>
<dbReference type="Proteomes" id="UP000654075">
    <property type="component" value="Unassembled WGS sequence"/>
</dbReference>
<accession>A0A813KVQ7</accession>
<organism evidence="3 4">
    <name type="scientific">Polarella glacialis</name>
    <name type="common">Dinoflagellate</name>
    <dbReference type="NCBI Taxonomy" id="89957"/>
    <lineage>
        <taxon>Eukaryota</taxon>
        <taxon>Sar</taxon>
        <taxon>Alveolata</taxon>
        <taxon>Dinophyceae</taxon>
        <taxon>Suessiales</taxon>
        <taxon>Suessiaceae</taxon>
        <taxon>Polarella</taxon>
    </lineage>
</organism>
<dbReference type="EMBL" id="CAJNNW010031844">
    <property type="protein sequence ID" value="CAE8709451.1"/>
    <property type="molecule type" value="Genomic_DNA"/>
</dbReference>
<proteinExistence type="predicted"/>
<keyword evidence="5" id="KW-1185">Reference proteome</keyword>
<evidence type="ECO:0000313" key="5">
    <source>
        <dbReference type="Proteomes" id="UP000654075"/>
    </source>
</evidence>
<dbReference type="EMBL" id="CAJNNV010000017">
    <property type="protein sequence ID" value="CAE8581057.1"/>
    <property type="molecule type" value="Genomic_DNA"/>
</dbReference>
<evidence type="ECO:0000313" key="2">
    <source>
        <dbReference type="EMBL" id="CAE8581057.1"/>
    </source>
</evidence>
<evidence type="ECO:0000256" key="1">
    <source>
        <dbReference type="SAM" id="MobiDB-lite"/>
    </source>
</evidence>
<dbReference type="AlphaFoldDB" id="A0A813KVQ7"/>
<comment type="caution">
    <text evidence="3">The sequence shown here is derived from an EMBL/GenBank/DDBJ whole genome shotgun (WGS) entry which is preliminary data.</text>
</comment>
<reference evidence="3" key="1">
    <citation type="submission" date="2021-02" db="EMBL/GenBank/DDBJ databases">
        <authorList>
            <person name="Dougan E. K."/>
            <person name="Rhodes N."/>
            <person name="Thang M."/>
            <person name="Chan C."/>
        </authorList>
    </citation>
    <scope>NUCLEOTIDE SEQUENCE</scope>
</reference>
<evidence type="ECO:0000313" key="4">
    <source>
        <dbReference type="Proteomes" id="UP000626109"/>
    </source>
</evidence>
<name>A0A813KVQ7_POLGL</name>
<feature type="region of interest" description="Disordered" evidence="1">
    <location>
        <begin position="296"/>
        <end position="320"/>
    </location>
</feature>
<evidence type="ECO:0000313" key="3">
    <source>
        <dbReference type="EMBL" id="CAE8709451.1"/>
    </source>
</evidence>
<sequence length="320" mass="32752">MSVDAVAATTCGTGPTAADGRFGKGLADLRLDDPEMHRQAVKSLFSERTFLSQFHLAADTVQAPCRRWSKAACGKWGVQKGGGGSAGSGFGRGRFAWAVGGASDGLGSDLRVASMSLLDFEELKRAEVAAQRSNRGSSKVSAPLPMDVDDAEEGILLSSDDEALCLLGSAAFASDSELQKDASLTRAASVTAVSVVGDQAMADGETSSQTGPVTTRSHRSRLQEALSTPPARRTTQPATSALKMAISAEAVPQAPAAVRILAKSGDASIEVIGPLVDEASSASIFSPRDARAAAAAARRGTASRPPAVPGASACRPLRLG</sequence>
<dbReference type="Proteomes" id="UP000626109">
    <property type="component" value="Unassembled WGS sequence"/>
</dbReference>
<protein>
    <submittedName>
        <fullName evidence="3">Uncharacterized protein</fullName>
    </submittedName>
</protein>
<feature type="compositionally biased region" description="Low complexity" evidence="1">
    <location>
        <begin position="296"/>
        <end position="305"/>
    </location>
</feature>